<dbReference type="AlphaFoldDB" id="A0A7Y2REX3"/>
<proteinExistence type="predicted"/>
<dbReference type="RefSeq" id="WP_171540215.1">
    <property type="nucleotide sequence ID" value="NZ_JABERL010000018.1"/>
</dbReference>
<feature type="chain" id="PRO_5031536794" description="DUF3828 domain-containing protein" evidence="1">
    <location>
        <begin position="23"/>
        <end position="148"/>
    </location>
</feature>
<reference evidence="2 3" key="1">
    <citation type="submission" date="2020-04" db="EMBL/GenBank/DDBJ databases">
        <title>Acinetobacter Taxon 24.</title>
        <authorList>
            <person name="Nemec A."/>
            <person name="Radolfova-Krizova L."/>
            <person name="Higgins P.G."/>
            <person name="Spanelova P."/>
        </authorList>
    </citation>
    <scope>NUCLEOTIDE SEQUENCE [LARGE SCALE GENOMIC DNA]</scope>
    <source>
        <strain evidence="2 3">ANC 5380</strain>
    </source>
</reference>
<feature type="signal peptide" evidence="1">
    <location>
        <begin position="1"/>
        <end position="22"/>
    </location>
</feature>
<comment type="caution">
    <text evidence="2">The sequence shown here is derived from an EMBL/GenBank/DDBJ whole genome shotgun (WGS) entry which is preliminary data.</text>
</comment>
<evidence type="ECO:0000256" key="1">
    <source>
        <dbReference type="SAM" id="SignalP"/>
    </source>
</evidence>
<gene>
    <name evidence="2" type="ORF">HLH17_06730</name>
</gene>
<evidence type="ECO:0000313" key="2">
    <source>
        <dbReference type="EMBL" id="NNH77369.1"/>
    </source>
</evidence>
<organism evidence="2 3">
    <name type="scientific">Acinetobacter terrae</name>
    <dbReference type="NCBI Taxonomy" id="2731247"/>
    <lineage>
        <taxon>Bacteria</taxon>
        <taxon>Pseudomonadati</taxon>
        <taxon>Pseudomonadota</taxon>
        <taxon>Gammaproteobacteria</taxon>
        <taxon>Moraxellales</taxon>
        <taxon>Moraxellaceae</taxon>
        <taxon>Acinetobacter</taxon>
        <taxon>Acinetobacter Taxon 24</taxon>
    </lineage>
</organism>
<keyword evidence="1" id="KW-0732">Signal</keyword>
<dbReference type="Proteomes" id="UP000569202">
    <property type="component" value="Unassembled WGS sequence"/>
</dbReference>
<protein>
    <recommendedName>
        <fullName evidence="4">DUF3828 domain-containing protein</fullName>
    </recommendedName>
</protein>
<accession>A0A7Y2REX3</accession>
<dbReference type="EMBL" id="JABERL010000018">
    <property type="protein sequence ID" value="NNH77369.1"/>
    <property type="molecule type" value="Genomic_DNA"/>
</dbReference>
<evidence type="ECO:0000313" key="3">
    <source>
        <dbReference type="Proteomes" id="UP000569202"/>
    </source>
</evidence>
<sequence>MNFFYKSSLFATCLLISISSFSSDDLQINTIKEIYQLGKKLQQGDTLLQAYYDESLESAFHKLTVENAEDCPHMWYDSMWQSNDNEYNQKPSFTKVGQNLVRVKLAAYGNSSSKSVTYRLSCKSGVCKISDIIDINGSLKNQLVMQCQ</sequence>
<name>A0A7Y2REX3_9GAMM</name>
<evidence type="ECO:0008006" key="4">
    <source>
        <dbReference type="Google" id="ProtNLM"/>
    </source>
</evidence>